<dbReference type="SUPFAM" id="SSF56349">
    <property type="entry name" value="DNA breaking-rejoining enzymes"/>
    <property type="match status" value="1"/>
</dbReference>
<dbReference type="GO" id="GO:0006310">
    <property type="term" value="P:DNA recombination"/>
    <property type="evidence" value="ECO:0007669"/>
    <property type="project" value="UniProtKB-KW"/>
</dbReference>
<evidence type="ECO:0000259" key="6">
    <source>
        <dbReference type="Pfam" id="PF25561"/>
    </source>
</evidence>
<reference evidence="7" key="1">
    <citation type="submission" date="2020-04" db="EMBL/GenBank/DDBJ databases">
        <authorList>
            <person name="Alioto T."/>
            <person name="Alioto T."/>
            <person name="Gomez Garrido J."/>
        </authorList>
    </citation>
    <scope>NUCLEOTIDE SEQUENCE</scope>
    <source>
        <strain evidence="7">A484AB</strain>
    </source>
</reference>
<dbReference type="PANTHER" id="PTHR21446:SF12">
    <property type="entry name" value="POTASSIUM CHANNEL TETRAMERIZATION DOMAIN CONTAINING 1"/>
    <property type="match status" value="1"/>
</dbReference>
<keyword evidence="1" id="KW-1017">Isopeptide bond</keyword>
<dbReference type="PANTHER" id="PTHR21446">
    <property type="entry name" value="DUF3504 DOMAIN-CONTAINING PROTEIN"/>
    <property type="match status" value="1"/>
</dbReference>
<dbReference type="InterPro" id="IPR052787">
    <property type="entry name" value="MAVS"/>
</dbReference>
<dbReference type="InterPro" id="IPR057926">
    <property type="entry name" value="QRICH1_dom"/>
</dbReference>
<protein>
    <submittedName>
        <fullName evidence="7">Zinc finger MYM-type 3-like</fullName>
    </submittedName>
</protein>
<evidence type="ECO:0000256" key="2">
    <source>
        <dbReference type="ARBA" id="ARBA00022553"/>
    </source>
</evidence>
<dbReference type="InterPro" id="IPR011010">
    <property type="entry name" value="DNA_brk_join_enz"/>
</dbReference>
<evidence type="ECO:0000313" key="8">
    <source>
        <dbReference type="Proteomes" id="UP001152795"/>
    </source>
</evidence>
<evidence type="ECO:0000256" key="1">
    <source>
        <dbReference type="ARBA" id="ARBA00022499"/>
    </source>
</evidence>
<dbReference type="AlphaFoldDB" id="A0A7D9HYB7"/>
<name>A0A7D9HYB7_PARCT</name>
<dbReference type="Pfam" id="PF25561">
    <property type="entry name" value="QRICH1"/>
    <property type="match status" value="1"/>
</dbReference>
<accession>A0A7D9HYB7</accession>
<keyword evidence="2" id="KW-0597">Phosphoprotein</keyword>
<dbReference type="InterPro" id="IPR021893">
    <property type="entry name" value="ZMYM2-like_C"/>
</dbReference>
<keyword evidence="8" id="KW-1185">Reference proteome</keyword>
<dbReference type="InterPro" id="IPR013762">
    <property type="entry name" value="Integrase-like_cat_sf"/>
</dbReference>
<comment type="caution">
    <text evidence="7">The sequence shown here is derived from an EMBL/GenBank/DDBJ whole genome shotgun (WGS) entry which is preliminary data.</text>
</comment>
<dbReference type="Proteomes" id="UP001152795">
    <property type="component" value="Unassembled WGS sequence"/>
</dbReference>
<evidence type="ECO:0000313" key="7">
    <source>
        <dbReference type="EMBL" id="CAB3994850.1"/>
    </source>
</evidence>
<dbReference type="GO" id="GO:0003677">
    <property type="term" value="F:DNA binding"/>
    <property type="evidence" value="ECO:0007669"/>
    <property type="project" value="InterPro"/>
</dbReference>
<gene>
    <name evidence="7" type="ORF">PACLA_8A069687</name>
</gene>
<feature type="domain" description="QRICH1-like" evidence="6">
    <location>
        <begin position="2"/>
        <end position="67"/>
    </location>
</feature>
<evidence type="ECO:0000259" key="5">
    <source>
        <dbReference type="Pfam" id="PF12012"/>
    </source>
</evidence>
<dbReference type="Gene3D" id="1.10.443.10">
    <property type="entry name" value="Intergrase catalytic core"/>
    <property type="match status" value="1"/>
</dbReference>
<dbReference type="EMBL" id="CACRXK020002553">
    <property type="protein sequence ID" value="CAB3994850.1"/>
    <property type="molecule type" value="Genomic_DNA"/>
</dbReference>
<sequence length="385" mass="43782">MSDEQLDFFLARFVAEVRKTDGAEYPGRTIYEMISSIQAYLRVECKRDVTLIDKTARVFRNLNSALNFVMKERAGQGIGVETSQAKFITEEQENYLWEHGFLGSTNAALLRDTLVFVFGLQFALRAGQEHRNLRRENSQLSLQVDEFGDEFLQYNEDISKTNNGGLAHLRTKRKVVRAYRNLKNPERCPVELYKKYLSHVPTTTSDNAFYLRALPKPNGQIWYYKKAAGRETLGNVVKNIMKNAGFEGYFTNHSLRRSCATRLYDAGFPEQVIQETTGHRSSDGIKAYKCTSSSVKRKASELLQGDQCTFPEGERGVKCKYGARDLYENFNESSKMCESVTCEVGTSVECKTKTDVKPNFDKVVSNCDQSIVINTDCTKIVVSYK</sequence>
<organism evidence="7 8">
    <name type="scientific">Paramuricea clavata</name>
    <name type="common">Red gorgonian</name>
    <name type="synonym">Violescent sea-whip</name>
    <dbReference type="NCBI Taxonomy" id="317549"/>
    <lineage>
        <taxon>Eukaryota</taxon>
        <taxon>Metazoa</taxon>
        <taxon>Cnidaria</taxon>
        <taxon>Anthozoa</taxon>
        <taxon>Octocorallia</taxon>
        <taxon>Malacalcyonacea</taxon>
        <taxon>Plexauridae</taxon>
        <taxon>Paramuricea</taxon>
    </lineage>
</organism>
<dbReference type="Pfam" id="PF12012">
    <property type="entry name" value="DUF3504"/>
    <property type="match status" value="1"/>
</dbReference>
<feature type="domain" description="ZMYM2-like/QRICH1 C-terminal" evidence="5">
    <location>
        <begin position="88"/>
        <end position="241"/>
    </location>
</feature>
<keyword evidence="3" id="KW-0832">Ubl conjugation</keyword>
<keyword evidence="4" id="KW-0233">DNA recombination</keyword>
<evidence type="ECO:0000256" key="3">
    <source>
        <dbReference type="ARBA" id="ARBA00022843"/>
    </source>
</evidence>
<dbReference type="GO" id="GO:0015074">
    <property type="term" value="P:DNA integration"/>
    <property type="evidence" value="ECO:0007669"/>
    <property type="project" value="InterPro"/>
</dbReference>
<dbReference type="OrthoDB" id="5985042at2759"/>
<proteinExistence type="predicted"/>
<evidence type="ECO:0000256" key="4">
    <source>
        <dbReference type="ARBA" id="ARBA00023172"/>
    </source>
</evidence>